<reference evidence="2 3" key="1">
    <citation type="journal article" date="2016" name="Nat. Commun.">
        <title>Thousands of microbial genomes shed light on interconnected biogeochemical processes in an aquifer system.</title>
        <authorList>
            <person name="Anantharaman K."/>
            <person name="Brown C.T."/>
            <person name="Hug L.A."/>
            <person name="Sharon I."/>
            <person name="Castelle C.J."/>
            <person name="Probst A.J."/>
            <person name="Thomas B.C."/>
            <person name="Singh A."/>
            <person name="Wilkins M.J."/>
            <person name="Karaoz U."/>
            <person name="Brodie E.L."/>
            <person name="Williams K.H."/>
            <person name="Hubbard S.S."/>
            <person name="Banfield J.F."/>
        </authorList>
    </citation>
    <scope>NUCLEOTIDE SEQUENCE [LARGE SCALE GENOMIC DNA]</scope>
</reference>
<feature type="transmembrane region" description="Helical" evidence="1">
    <location>
        <begin position="87"/>
        <end position="107"/>
    </location>
</feature>
<accession>A0A1F7Y1F1</accession>
<evidence type="ECO:0000256" key="1">
    <source>
        <dbReference type="SAM" id="Phobius"/>
    </source>
</evidence>
<evidence type="ECO:0000313" key="2">
    <source>
        <dbReference type="EMBL" id="OGM21123.1"/>
    </source>
</evidence>
<name>A0A1F7Y1F1_9BACT</name>
<dbReference type="AlphaFoldDB" id="A0A1F7Y1F1"/>
<comment type="caution">
    <text evidence="2">The sequence shown here is derived from an EMBL/GenBank/DDBJ whole genome shotgun (WGS) entry which is preliminary data.</text>
</comment>
<sequence length="114" mass="13184">MRPIKLLIIIFYFSCLVILISLNIWSSYSGYDFSLSSLIFWWIFLGWILASVFMRLGYNGLRYLTFLFFILGATLFTMGLADISETIFRVGFTLWVVVFGKSLLSLFSSGKSYH</sequence>
<gene>
    <name evidence="2" type="ORF">A2714_05660</name>
</gene>
<organism evidence="2 3">
    <name type="scientific">Candidatus Woesebacteria bacterium RIFCSPHIGHO2_01_FULL_38_9</name>
    <dbReference type="NCBI Taxonomy" id="1802492"/>
    <lineage>
        <taxon>Bacteria</taxon>
        <taxon>Candidatus Woeseibacteriota</taxon>
    </lineage>
</organism>
<proteinExistence type="predicted"/>
<keyword evidence="1" id="KW-1133">Transmembrane helix</keyword>
<keyword evidence="1" id="KW-0472">Membrane</keyword>
<feature type="transmembrane region" description="Helical" evidence="1">
    <location>
        <begin position="63"/>
        <end position="81"/>
    </location>
</feature>
<dbReference type="Proteomes" id="UP000178419">
    <property type="component" value="Unassembled WGS sequence"/>
</dbReference>
<feature type="transmembrane region" description="Helical" evidence="1">
    <location>
        <begin position="7"/>
        <end position="26"/>
    </location>
</feature>
<keyword evidence="1" id="KW-0812">Transmembrane</keyword>
<dbReference type="EMBL" id="MGGE01000026">
    <property type="protein sequence ID" value="OGM21123.1"/>
    <property type="molecule type" value="Genomic_DNA"/>
</dbReference>
<feature type="transmembrane region" description="Helical" evidence="1">
    <location>
        <begin position="38"/>
        <end position="56"/>
    </location>
</feature>
<evidence type="ECO:0000313" key="3">
    <source>
        <dbReference type="Proteomes" id="UP000178419"/>
    </source>
</evidence>
<protein>
    <submittedName>
        <fullName evidence="2">Uncharacterized protein</fullName>
    </submittedName>
</protein>